<evidence type="ECO:0000256" key="2">
    <source>
        <dbReference type="ARBA" id="ARBA00023125"/>
    </source>
</evidence>
<accession>A0ABT6Y2M9</accession>
<sequence length="291" mass="34141">MSDKKINFPILDICTLSETRDEDFLVSKFGAYLERHKNLHHAHRHSFYHLVFFTQGAGFHTIDFSNFDVKPYQIYFMIPGQVHSWSFEGPIDGYVVNFSEEFFQSFLLKAEYLANFSFFNNIAQDSVINLSFPLNQKVKGFFEEILEQAQQKQPFAHDMIKSLLIQMFIAIDQQTITEKPKNIPQFNYTLLKNFQKLIEKHHTTLKLPMEYAELLYITPNHLNALCKEHLGLQAGEVIRNRIVLEAKRLLVNKNTSISEIAYYLNFADNSYFSKFFKKHVGSSPEEFRKKI</sequence>
<keyword evidence="2" id="KW-0238">DNA-binding</keyword>
<dbReference type="EMBL" id="JASHIF010000002">
    <property type="protein sequence ID" value="MDI9857822.1"/>
    <property type="molecule type" value="Genomic_DNA"/>
</dbReference>
<evidence type="ECO:0000313" key="6">
    <source>
        <dbReference type="Proteomes" id="UP001236507"/>
    </source>
</evidence>
<dbReference type="InterPro" id="IPR018060">
    <property type="entry name" value="HTH_AraC"/>
</dbReference>
<evidence type="ECO:0000313" key="5">
    <source>
        <dbReference type="EMBL" id="MDI9857822.1"/>
    </source>
</evidence>
<dbReference type="SUPFAM" id="SSF46689">
    <property type="entry name" value="Homeodomain-like"/>
    <property type="match status" value="1"/>
</dbReference>
<dbReference type="Gene3D" id="2.60.120.10">
    <property type="entry name" value="Jelly Rolls"/>
    <property type="match status" value="1"/>
</dbReference>
<dbReference type="PANTHER" id="PTHR43280">
    <property type="entry name" value="ARAC-FAMILY TRANSCRIPTIONAL REGULATOR"/>
    <property type="match status" value="1"/>
</dbReference>
<dbReference type="Proteomes" id="UP001236507">
    <property type="component" value="Unassembled WGS sequence"/>
</dbReference>
<dbReference type="InterPro" id="IPR009057">
    <property type="entry name" value="Homeodomain-like_sf"/>
</dbReference>
<keyword evidence="3" id="KW-0804">Transcription</keyword>
<evidence type="ECO:0000256" key="3">
    <source>
        <dbReference type="ARBA" id="ARBA00023163"/>
    </source>
</evidence>
<evidence type="ECO:0000259" key="4">
    <source>
        <dbReference type="PROSITE" id="PS01124"/>
    </source>
</evidence>
<protein>
    <submittedName>
        <fullName evidence="5">Helix-turn-helix transcriptional regulator</fullName>
    </submittedName>
</protein>
<dbReference type="PRINTS" id="PR00032">
    <property type="entry name" value="HTHARAC"/>
</dbReference>
<organism evidence="5 6">
    <name type="scientific">Flectobacillus roseus</name>
    <dbReference type="NCBI Taxonomy" id="502259"/>
    <lineage>
        <taxon>Bacteria</taxon>
        <taxon>Pseudomonadati</taxon>
        <taxon>Bacteroidota</taxon>
        <taxon>Cytophagia</taxon>
        <taxon>Cytophagales</taxon>
        <taxon>Flectobacillaceae</taxon>
        <taxon>Flectobacillus</taxon>
    </lineage>
</organism>
<dbReference type="RefSeq" id="WP_283343119.1">
    <property type="nucleotide sequence ID" value="NZ_JASHIF010000002.1"/>
</dbReference>
<name>A0ABT6Y2M9_9BACT</name>
<dbReference type="InterPro" id="IPR003313">
    <property type="entry name" value="AraC-bd"/>
</dbReference>
<dbReference type="InterPro" id="IPR020449">
    <property type="entry name" value="Tscrpt_reg_AraC-type_HTH"/>
</dbReference>
<dbReference type="Pfam" id="PF12833">
    <property type="entry name" value="HTH_18"/>
    <property type="match status" value="1"/>
</dbReference>
<comment type="caution">
    <text evidence="5">The sequence shown here is derived from an EMBL/GenBank/DDBJ whole genome shotgun (WGS) entry which is preliminary data.</text>
</comment>
<feature type="domain" description="HTH araC/xylS-type" evidence="4">
    <location>
        <begin position="192"/>
        <end position="290"/>
    </location>
</feature>
<dbReference type="Pfam" id="PF02311">
    <property type="entry name" value="AraC_binding"/>
    <property type="match status" value="1"/>
</dbReference>
<keyword evidence="1" id="KW-0805">Transcription regulation</keyword>
<gene>
    <name evidence="5" type="ORF">QM524_01250</name>
</gene>
<dbReference type="SMART" id="SM00342">
    <property type="entry name" value="HTH_ARAC"/>
    <property type="match status" value="1"/>
</dbReference>
<dbReference type="SUPFAM" id="SSF51215">
    <property type="entry name" value="Regulatory protein AraC"/>
    <property type="match status" value="1"/>
</dbReference>
<dbReference type="InterPro" id="IPR037923">
    <property type="entry name" value="HTH-like"/>
</dbReference>
<keyword evidence="6" id="KW-1185">Reference proteome</keyword>
<reference evidence="5 6" key="1">
    <citation type="submission" date="2023-05" db="EMBL/GenBank/DDBJ databases">
        <title>Novel species of genus Flectobacillus isolated from stream in China.</title>
        <authorList>
            <person name="Lu H."/>
        </authorList>
    </citation>
    <scope>NUCLEOTIDE SEQUENCE [LARGE SCALE GENOMIC DNA]</scope>
    <source>
        <strain evidence="5 6">KCTC 42575</strain>
    </source>
</reference>
<dbReference type="PROSITE" id="PS01124">
    <property type="entry name" value="HTH_ARAC_FAMILY_2"/>
    <property type="match status" value="1"/>
</dbReference>
<dbReference type="Gene3D" id="1.10.10.60">
    <property type="entry name" value="Homeodomain-like"/>
    <property type="match status" value="1"/>
</dbReference>
<proteinExistence type="predicted"/>
<evidence type="ECO:0000256" key="1">
    <source>
        <dbReference type="ARBA" id="ARBA00023015"/>
    </source>
</evidence>
<dbReference type="InterPro" id="IPR014710">
    <property type="entry name" value="RmlC-like_jellyroll"/>
</dbReference>
<dbReference type="PANTHER" id="PTHR43280:SF32">
    <property type="entry name" value="TRANSCRIPTIONAL REGULATORY PROTEIN"/>
    <property type="match status" value="1"/>
</dbReference>